<keyword evidence="12" id="KW-0175">Coiled coil</keyword>
<evidence type="ECO:0000256" key="6">
    <source>
        <dbReference type="ARBA" id="ARBA00023242"/>
    </source>
</evidence>
<evidence type="ECO:0000256" key="7">
    <source>
        <dbReference type="ARBA" id="ARBA00025748"/>
    </source>
</evidence>
<evidence type="ECO:0000256" key="3">
    <source>
        <dbReference type="ARBA" id="ARBA00023125"/>
    </source>
</evidence>
<dbReference type="InterPro" id="IPR045224">
    <property type="entry name" value="HDZip_class_I_plant"/>
</dbReference>
<dbReference type="OrthoDB" id="6159439at2759"/>
<organism evidence="15 16">
    <name type="scientific">Amborella trichopoda</name>
    <dbReference type="NCBI Taxonomy" id="13333"/>
    <lineage>
        <taxon>Eukaryota</taxon>
        <taxon>Viridiplantae</taxon>
        <taxon>Streptophyta</taxon>
        <taxon>Embryophyta</taxon>
        <taxon>Tracheophyta</taxon>
        <taxon>Spermatophyta</taxon>
        <taxon>Magnoliopsida</taxon>
        <taxon>Amborellales</taxon>
        <taxon>Amborellaceae</taxon>
        <taxon>Amborella</taxon>
    </lineage>
</organism>
<feature type="compositionally biased region" description="Pro residues" evidence="13">
    <location>
        <begin position="188"/>
        <end position="205"/>
    </location>
</feature>
<feature type="coiled-coil region" evidence="12">
    <location>
        <begin position="110"/>
        <end position="137"/>
    </location>
</feature>
<evidence type="ECO:0000256" key="10">
    <source>
        <dbReference type="RuleBase" id="RU000682"/>
    </source>
</evidence>
<keyword evidence="3 9" id="KW-0238">DNA-binding</keyword>
<dbReference type="PROSITE" id="PS50071">
    <property type="entry name" value="HOMEOBOX_2"/>
    <property type="match status" value="1"/>
</dbReference>
<feature type="region of interest" description="Disordered" evidence="13">
    <location>
        <begin position="1"/>
        <end position="24"/>
    </location>
</feature>
<accession>W1NU60</accession>
<evidence type="ECO:0000256" key="5">
    <source>
        <dbReference type="ARBA" id="ARBA00023163"/>
    </source>
</evidence>
<proteinExistence type="inferred from homology"/>
<feature type="region of interest" description="Disordered" evidence="13">
    <location>
        <begin position="186"/>
        <end position="207"/>
    </location>
</feature>
<dbReference type="Gene3D" id="1.10.10.60">
    <property type="entry name" value="Homeodomain-like"/>
    <property type="match status" value="1"/>
</dbReference>
<dbReference type="PROSITE" id="PS00027">
    <property type="entry name" value="HOMEOBOX_1"/>
    <property type="match status" value="1"/>
</dbReference>
<dbReference type="KEGG" id="atr:18429229"/>
<evidence type="ECO:0000256" key="12">
    <source>
        <dbReference type="SAM" id="Coils"/>
    </source>
</evidence>
<dbReference type="SUPFAM" id="SSF46689">
    <property type="entry name" value="Homeodomain-like"/>
    <property type="match status" value="1"/>
</dbReference>
<reference evidence="16" key="1">
    <citation type="journal article" date="2013" name="Science">
        <title>The Amborella genome and the evolution of flowering plants.</title>
        <authorList>
            <consortium name="Amborella Genome Project"/>
        </authorList>
    </citation>
    <scope>NUCLEOTIDE SEQUENCE [LARGE SCALE GENOMIC DNA]</scope>
</reference>
<keyword evidence="5 11" id="KW-0804">Transcription</keyword>
<dbReference type="Proteomes" id="UP000017836">
    <property type="component" value="Unassembled WGS sequence"/>
</dbReference>
<keyword evidence="6 9" id="KW-0539">Nucleus</keyword>
<evidence type="ECO:0000256" key="8">
    <source>
        <dbReference type="ARBA" id="ARBA00037260"/>
    </source>
</evidence>
<dbReference type="InterPro" id="IPR001356">
    <property type="entry name" value="HD"/>
</dbReference>
<dbReference type="Pfam" id="PF02183">
    <property type="entry name" value="HALZ"/>
    <property type="match status" value="1"/>
</dbReference>
<dbReference type="GO" id="GO:0045893">
    <property type="term" value="P:positive regulation of DNA-templated transcription"/>
    <property type="evidence" value="ECO:0000318"/>
    <property type="project" value="GO_Central"/>
</dbReference>
<evidence type="ECO:0000256" key="1">
    <source>
        <dbReference type="ARBA" id="ARBA00004123"/>
    </source>
</evidence>
<dbReference type="CDD" id="cd00086">
    <property type="entry name" value="homeodomain"/>
    <property type="match status" value="1"/>
</dbReference>
<evidence type="ECO:0000256" key="9">
    <source>
        <dbReference type="PROSITE-ProRule" id="PRU00108"/>
    </source>
</evidence>
<evidence type="ECO:0000256" key="2">
    <source>
        <dbReference type="ARBA" id="ARBA00023015"/>
    </source>
</evidence>
<evidence type="ECO:0000256" key="4">
    <source>
        <dbReference type="ARBA" id="ARBA00023155"/>
    </source>
</evidence>
<evidence type="ECO:0000313" key="16">
    <source>
        <dbReference type="Proteomes" id="UP000017836"/>
    </source>
</evidence>
<dbReference type="InterPro" id="IPR009057">
    <property type="entry name" value="Homeodomain-like_sf"/>
</dbReference>
<sequence length="247" mass="28297">MKRSPSLEDSLGSPVSTYPPMTDDGVWSLKDGFDGEPCGEMKKRRLSAEQVRELEKSFDVENKLEPERKLKLARDLGLQPRQVAIWFQNRRARWKTKQLEREYGVLRVSYDSLKHSFKALEHDKERLVSELNQLREKLTEGGNVKNGSEVRDGSEESEGSGIDNSPNRPALISHQLTLACFAQEEASAPPPTHHLSPPTKPPPYSYHPFSKVEDEHSFMITDGPFNLFTVEQPPSFPWDLHDHWTYK</sequence>
<protein>
    <recommendedName>
        <fullName evidence="11">Homeobox-leucine zipper protein</fullName>
    </recommendedName>
    <alternativeName>
        <fullName evidence="11">HD-ZIP protein</fullName>
    </alternativeName>
    <alternativeName>
        <fullName evidence="11">Homeodomain transcription factor</fullName>
    </alternativeName>
</protein>
<comment type="function">
    <text evidence="11">Transcription factor.</text>
</comment>
<comment type="subcellular location">
    <subcellularLocation>
        <location evidence="1 9 10">Nucleus</location>
    </subcellularLocation>
</comment>
<dbReference type="GO" id="GO:0005634">
    <property type="term" value="C:nucleus"/>
    <property type="evidence" value="ECO:0000318"/>
    <property type="project" value="GO_Central"/>
</dbReference>
<keyword evidence="4 9" id="KW-0371">Homeobox</keyword>
<evidence type="ECO:0000256" key="13">
    <source>
        <dbReference type="SAM" id="MobiDB-lite"/>
    </source>
</evidence>
<dbReference type="AlphaFoldDB" id="W1NU60"/>
<gene>
    <name evidence="15" type="ORF">AMTR_s00002p00215130</name>
</gene>
<keyword evidence="2 11" id="KW-0805">Transcription regulation</keyword>
<dbReference type="GO" id="GO:0043565">
    <property type="term" value="F:sequence-specific DNA binding"/>
    <property type="evidence" value="ECO:0000318"/>
    <property type="project" value="GO_Central"/>
</dbReference>
<dbReference type="SMART" id="SM00389">
    <property type="entry name" value="HOX"/>
    <property type="match status" value="1"/>
</dbReference>
<comment type="function">
    <text evidence="8">Probable transcription factor.</text>
</comment>
<dbReference type="InterPro" id="IPR003106">
    <property type="entry name" value="Leu_zip_homeo"/>
</dbReference>
<dbReference type="InterPro" id="IPR017970">
    <property type="entry name" value="Homeobox_CS"/>
</dbReference>
<evidence type="ECO:0000313" key="15">
    <source>
        <dbReference type="EMBL" id="ERN01152.1"/>
    </source>
</evidence>
<dbReference type="FunFam" id="1.10.10.60:FF:000242">
    <property type="entry name" value="Homeobox-leucine zipper protein HOX13"/>
    <property type="match status" value="1"/>
</dbReference>
<feature type="DNA-binding region" description="Homeobox" evidence="9">
    <location>
        <begin position="39"/>
        <end position="98"/>
    </location>
</feature>
<comment type="similarity">
    <text evidence="7 11">Belongs to the HD-ZIP homeobox family. Class I subfamily.</text>
</comment>
<evidence type="ECO:0000259" key="14">
    <source>
        <dbReference type="PROSITE" id="PS50071"/>
    </source>
</evidence>
<dbReference type="PANTHER" id="PTHR24326:SF606">
    <property type="entry name" value="HOMEOBOX-LEUCINE ZIPPER PROTEIN ATHB-54"/>
    <property type="match status" value="1"/>
</dbReference>
<dbReference type="HOGENOM" id="CLU_060842_1_0_1"/>
<keyword evidence="16" id="KW-1185">Reference proteome</keyword>
<dbReference type="eggNOG" id="KOG0483">
    <property type="taxonomic scope" value="Eukaryota"/>
</dbReference>
<feature type="domain" description="Homeobox" evidence="14">
    <location>
        <begin position="37"/>
        <end position="97"/>
    </location>
</feature>
<dbReference type="Gramene" id="ERN01152">
    <property type="protein sequence ID" value="ERN01152"/>
    <property type="gene ID" value="AMTR_s00002p00215130"/>
</dbReference>
<dbReference type="EMBL" id="KI394767">
    <property type="protein sequence ID" value="ERN01152.1"/>
    <property type="molecule type" value="Genomic_DNA"/>
</dbReference>
<dbReference type="PANTHER" id="PTHR24326">
    <property type="entry name" value="HOMEOBOX-LEUCINE ZIPPER PROTEIN"/>
    <property type="match status" value="1"/>
</dbReference>
<dbReference type="PRINTS" id="PR00031">
    <property type="entry name" value="HTHREPRESSR"/>
</dbReference>
<evidence type="ECO:0000256" key="11">
    <source>
        <dbReference type="RuleBase" id="RU369038"/>
    </source>
</evidence>
<feature type="region of interest" description="Disordered" evidence="13">
    <location>
        <begin position="138"/>
        <end position="169"/>
    </location>
</feature>
<name>W1NU60_AMBTC</name>
<dbReference type="Pfam" id="PF00046">
    <property type="entry name" value="Homeodomain"/>
    <property type="match status" value="1"/>
</dbReference>
<dbReference type="GO" id="GO:0000981">
    <property type="term" value="F:DNA-binding transcription factor activity, RNA polymerase II-specific"/>
    <property type="evidence" value="ECO:0007669"/>
    <property type="project" value="UniProtKB-UniRule"/>
</dbReference>
<dbReference type="InterPro" id="IPR000047">
    <property type="entry name" value="HTH_motif"/>
</dbReference>